<evidence type="ECO:0000313" key="8">
    <source>
        <dbReference type="EMBL" id="EMA39004.1"/>
    </source>
</evidence>
<feature type="transmembrane region" description="Helical" evidence="7">
    <location>
        <begin position="126"/>
        <end position="146"/>
    </location>
</feature>
<dbReference type="Pfam" id="PF03547">
    <property type="entry name" value="Mem_trans"/>
    <property type="match status" value="2"/>
</dbReference>
<feature type="transmembrane region" description="Helical" evidence="7">
    <location>
        <begin position="166"/>
        <end position="185"/>
    </location>
</feature>
<keyword evidence="9" id="KW-1185">Reference proteome</keyword>
<organism evidence="8 9">
    <name type="scientific">Halococcus hamelinensis 100A6</name>
    <dbReference type="NCBI Taxonomy" id="1132509"/>
    <lineage>
        <taxon>Archaea</taxon>
        <taxon>Methanobacteriati</taxon>
        <taxon>Methanobacteriota</taxon>
        <taxon>Stenosarchaea group</taxon>
        <taxon>Halobacteria</taxon>
        <taxon>Halobacteriales</taxon>
        <taxon>Halococcaceae</taxon>
        <taxon>Halococcus</taxon>
    </lineage>
</organism>
<feature type="transmembrane region" description="Helical" evidence="7">
    <location>
        <begin position="6"/>
        <end position="24"/>
    </location>
</feature>
<feature type="transmembrane region" description="Helical" evidence="7">
    <location>
        <begin position="66"/>
        <end position="85"/>
    </location>
</feature>
<feature type="transmembrane region" description="Helical" evidence="7">
    <location>
        <begin position="255"/>
        <end position="276"/>
    </location>
</feature>
<feature type="transmembrane region" description="Helical" evidence="7">
    <location>
        <begin position="288"/>
        <end position="311"/>
    </location>
</feature>
<reference evidence="8 9" key="1">
    <citation type="journal article" date="2014" name="PLoS Genet.">
        <title>Phylogenetically driven sequencing of extremely halophilic archaea reveals strategies for static and dynamic osmo-response.</title>
        <authorList>
            <person name="Becker E.A."/>
            <person name="Seitzer P.M."/>
            <person name="Tritt A."/>
            <person name="Larsen D."/>
            <person name="Krusor M."/>
            <person name="Yao A.I."/>
            <person name="Wu D."/>
            <person name="Madern D."/>
            <person name="Eisen J.A."/>
            <person name="Darling A.E."/>
            <person name="Facciotti M.T."/>
        </authorList>
    </citation>
    <scope>NUCLEOTIDE SEQUENCE [LARGE SCALE GENOMIC DNA]</scope>
    <source>
        <strain evidence="8 9">100A6</strain>
    </source>
</reference>
<evidence type="ECO:0000256" key="1">
    <source>
        <dbReference type="ARBA" id="ARBA00004141"/>
    </source>
</evidence>
<evidence type="ECO:0000256" key="2">
    <source>
        <dbReference type="ARBA" id="ARBA00022448"/>
    </source>
</evidence>
<sequence length="317" mass="32613">MSGVVAPFTDAILPIVAIAAVGYLLGRRTDLSVEPLNTVALTFFLPALVFHGIATTDLSGDTVVKLVGGVLAYVFVLMGIAYVGGRALDVPEALLPAIALSSAFPNSGFVGIPLTGFVFGDIGRTTATLFLTTQSVVLYTLGVYVVSSEGENAAMEAVREVFRLPLVYAVIAAAAFRALGLVPPVDGTFMTTVDSVGSASIPLMLTVVGIQLSEVELGALRHTLFPAGLKLAVAPVVGAALALAVGFSDPRVSNVFVIECATPAAVTPLALIIAYGETPEEGISAAEFTSTVIFVTTVLSVVVLTGLVVGVRNGWLF</sequence>
<evidence type="ECO:0000313" key="9">
    <source>
        <dbReference type="Proteomes" id="UP000011566"/>
    </source>
</evidence>
<proteinExistence type="predicted"/>
<dbReference type="PANTHER" id="PTHR36838:SF1">
    <property type="entry name" value="SLR1864 PROTEIN"/>
    <property type="match status" value="1"/>
</dbReference>
<dbReference type="PATRIC" id="fig|1132509.6.peg.1720"/>
<evidence type="ECO:0000256" key="4">
    <source>
        <dbReference type="ARBA" id="ARBA00022692"/>
    </source>
</evidence>
<keyword evidence="2" id="KW-0813">Transport</keyword>
<evidence type="ECO:0000256" key="3">
    <source>
        <dbReference type="ARBA" id="ARBA00022475"/>
    </source>
</evidence>
<keyword evidence="6 7" id="KW-0472">Membrane</keyword>
<dbReference type="EMBL" id="AOMB01000022">
    <property type="protein sequence ID" value="EMA39004.1"/>
    <property type="molecule type" value="Genomic_DNA"/>
</dbReference>
<keyword evidence="5 7" id="KW-1133">Transmembrane helix</keyword>
<dbReference type="RefSeq" id="WP_007692530.1">
    <property type="nucleotide sequence ID" value="NZ_AJRK01000417.1"/>
</dbReference>
<keyword evidence="3" id="KW-1003">Cell membrane</keyword>
<evidence type="ECO:0000256" key="6">
    <source>
        <dbReference type="ARBA" id="ARBA00023136"/>
    </source>
</evidence>
<keyword evidence="4 7" id="KW-0812">Transmembrane</keyword>
<feature type="transmembrane region" description="Helical" evidence="7">
    <location>
        <begin position="36"/>
        <end position="54"/>
    </location>
</feature>
<dbReference type="AlphaFoldDB" id="M0M349"/>
<comment type="subcellular location">
    <subcellularLocation>
        <location evidence="1">Membrane</location>
        <topology evidence="1">Multi-pass membrane protein</topology>
    </subcellularLocation>
</comment>
<evidence type="ECO:0000256" key="7">
    <source>
        <dbReference type="SAM" id="Phobius"/>
    </source>
</evidence>
<dbReference type="Proteomes" id="UP000011566">
    <property type="component" value="Unassembled WGS sequence"/>
</dbReference>
<feature type="transmembrane region" description="Helical" evidence="7">
    <location>
        <begin position="97"/>
        <end position="120"/>
    </location>
</feature>
<dbReference type="eggNOG" id="arCOG04756">
    <property type="taxonomic scope" value="Archaea"/>
</dbReference>
<dbReference type="OrthoDB" id="147743at2157"/>
<dbReference type="GO" id="GO:0055085">
    <property type="term" value="P:transmembrane transport"/>
    <property type="evidence" value="ECO:0007669"/>
    <property type="project" value="InterPro"/>
</dbReference>
<gene>
    <name evidence="8" type="ORF">C447_07603</name>
</gene>
<name>M0M349_9EURY</name>
<dbReference type="PANTHER" id="PTHR36838">
    <property type="entry name" value="AUXIN EFFLUX CARRIER FAMILY PROTEIN"/>
    <property type="match status" value="1"/>
</dbReference>
<dbReference type="GO" id="GO:0016020">
    <property type="term" value="C:membrane"/>
    <property type="evidence" value="ECO:0007669"/>
    <property type="project" value="UniProtKB-SubCell"/>
</dbReference>
<evidence type="ECO:0000256" key="5">
    <source>
        <dbReference type="ARBA" id="ARBA00022989"/>
    </source>
</evidence>
<comment type="caution">
    <text evidence="8">The sequence shown here is derived from an EMBL/GenBank/DDBJ whole genome shotgun (WGS) entry which is preliminary data.</text>
</comment>
<evidence type="ECO:0008006" key="10">
    <source>
        <dbReference type="Google" id="ProtNLM"/>
    </source>
</evidence>
<protein>
    <recommendedName>
        <fullName evidence="10">AEC family transporter</fullName>
    </recommendedName>
</protein>
<accession>M0M349</accession>
<dbReference type="InterPro" id="IPR004776">
    <property type="entry name" value="Mem_transp_PIN-like"/>
</dbReference>
<feature type="transmembrane region" description="Helical" evidence="7">
    <location>
        <begin position="227"/>
        <end position="248"/>
    </location>
</feature>